<feature type="domain" description="DUF11" evidence="3">
    <location>
        <begin position="1023"/>
        <end position="1141"/>
    </location>
</feature>
<evidence type="ECO:0000259" key="4">
    <source>
        <dbReference type="Pfam" id="PF18962"/>
    </source>
</evidence>
<dbReference type="NCBIfam" id="TIGR04183">
    <property type="entry name" value="Por_Secre_tail"/>
    <property type="match status" value="1"/>
</dbReference>
<keyword evidence="2" id="KW-0732">Signal</keyword>
<dbReference type="InterPro" id="IPR026444">
    <property type="entry name" value="Secre_tail"/>
</dbReference>
<evidence type="ECO:0000313" key="5">
    <source>
        <dbReference type="EMBL" id="RNI33201.1"/>
    </source>
</evidence>
<dbReference type="OrthoDB" id="1443240at2"/>
<gene>
    <name evidence="5" type="ORF">EFA69_01945</name>
</gene>
<dbReference type="InterPro" id="IPR013783">
    <property type="entry name" value="Ig-like_fold"/>
</dbReference>
<comment type="caution">
    <text evidence="5">The sequence shown here is derived from an EMBL/GenBank/DDBJ whole genome shotgun (WGS) entry which is preliminary data.</text>
</comment>
<dbReference type="NCBIfam" id="TIGR01451">
    <property type="entry name" value="B_ant_repeat"/>
    <property type="match status" value="7"/>
</dbReference>
<keyword evidence="6" id="KW-1185">Reference proteome</keyword>
<dbReference type="InterPro" id="IPR047589">
    <property type="entry name" value="DUF11_rpt"/>
</dbReference>
<dbReference type="Gene3D" id="2.60.40.1170">
    <property type="entry name" value="Mu homology domain, subdomain B"/>
    <property type="match status" value="1"/>
</dbReference>
<sequence>MKQKLLLSFFALLLLPLTMFGEGSKQLTPNRSTAGLTDPANDKVGYLAHDANFPSASGVAITSLSFLKPAGFSRNGATFSADHRLLIRVKNGERLMYGVRRAIHDQTTSNQGDLVITVRYAASSSDVAGTIARQTTLLRNQSSTRQMLLNTNQAGVIATPAQALAGPTFTQSGTTRNSGGYTPLLITNNTGADRDYWVEFTQVGEANMSDGQLFSVYDLWDFTVIDGTGTEKPGRMRSKLWSFSAGGTNNVFSKDFNMYPLIPSEDQLDRYFVKEIELAGIAPQNFFRFVTNRYGSTSATGRTTDAERRKSQGAQTDYPELFNFVNDPDPAIWPSATAPTFTVDVKSGCNTATNGGKSTFNLNTSESSTFVVLINLNGVAGYQPGTADVLLESTGTKGARTVEWNGLNGLNQIVAKNTTINYFFRNNSSPIHFPVWDAEANADGFRVQDVRPVAGSNYDGLLFWDDSNLPTSSFPSPQSELFGAVSTNGVHRWGSATTSAGDLKTVNTWTYGYTGSSTQSATFTYDCSADVAVTNTAAAAPYTIGKPFTYTVTATNNGPITASNVQVTDKLDLTKLEFVSSSDAANYNTSTGIWNIGALAVGASKTLTITAKPLVLGTISTTATQTHTEVDNVASNNSATASITVQAAADIEVKNTTTKTTYSNGDLVTFTVTAKNLGPNAATGVVVTDKLPAGLTLEGAAPAGYDAATGNWTVGALAVNETKTLTLTARATALGTITTTADLGSRTGFELDENAGNNTSSVTINVSPSADVAVTNVVSNTTPNQNSAITFTFRAINNGPNNATNVVLSSPIPAGLTPTAFTPSTGSVSVVSGVAYWTVGTIQPSATQTLVVTAVPTLVGTFTLTATQTHTENDNVATNNSASQTITVRPTADVAVTNTVSAPAGTTYENDEEVTYTVVVRNNGPSTATNVVVTDQFPTSLQISPAQVTTGTVTTTASTGKVEWTIPSMASGATATLTVKAIIKESAVITTTASQTHTEFDNVAGNNSASNTIQSGSGIITADIVVAVSTPSNEYYTRDLVPFKVVVRNAGPDAATNVTVDAALPAGFTLNRVNATTGTYSNGIWTIPTLADGASTELILMAVPNADATVTGDKNYTFTASRTGTAEQVDNVASNNTASTSLVVRKKADVKAELTVVSNDPEGKFYNGISEATFTIKVTNNGPDRVTNLAGRDTRTGTLNTPFYLATSEGTVYNFETGIWSVGSLESGQSATLTLKAVPNTTGRLALGGRITNQDQYDAITENNTAVALLNVLPVAELAVTNTASAATFYNGQETSFTVRLQNNGPDAATGVVIEDKLPAGLSFVSATVTSGSYDPATGRWTLDSDVLPGAANAQTLVIRVKPQSAITYTTTASVVASGQYDQVTSNNSQQASIQGTVSADIALSSIIEAGPYYVGGQYKVTITATNIGPDPATGVAVTAGVAPGLTLVPGSGSPDAGTSINPATGIWTIGNLGVNETKTVSLLVQPTALGVLNSIGYKSAGNEFDPNGGSTKDGNNTTIVYITAVDRKAKYQVIAVNKHPFAMRNGDNIAEATDQDGPINNAKVVNGTLPAGLKLESNGDIEVSNRFALVAGTYTITIETADAIGGMTQNTISFRISDDWDNDGVPDALDLDDNNDGIFTSQVNNATDGTADADGDGIPNFLDKDFIHPLYGAFRDKNHDDINDAFDLDLDGLIKGFDTDIDGDGIPNAVESNGGIVPSSDIYNAAIGVFKGSVNANGIPIVLQPSNNNTTSILSYPDTDKDGIRDYEDLDSDNDGILDNYEAQATSSYINGIGLDSDLDGLSDEYDATTGGTSITPVDTDKDGTPDYLDLDSDNDMSMDYVEGFDDNNDGKAMDDLMERARLFEDATSKGWYVNTIKDKDGTPQWLKLTNGYPNYLTKGSAYYHDTNNDGIIDLFDTDNGGRGASMQTEEDNEYAYRTAAIVTPLPVTMISFTAKVQKDGVQLEWATAAEKNNDFFSVERSTDGKNFSVIGQVKGGGNSNVLLNYGFLDNKSVSGTSYYRLKQVDFDGKFEYSKIIAVQTKAAAAPQVTVKAYPNPTTDAVNLDLTNVAPAKVMVKVFALDGRMVKTAELEGGAVQTLDLTNVATGTYLLKLAGNGFETVLRVVKQ</sequence>
<dbReference type="Proteomes" id="UP000271010">
    <property type="component" value="Unassembled WGS sequence"/>
</dbReference>
<feature type="domain" description="DUF11" evidence="3">
    <location>
        <begin position="1401"/>
        <end position="1508"/>
    </location>
</feature>
<protein>
    <submittedName>
        <fullName evidence="5">DUF11 domain-containing protein</fullName>
    </submittedName>
</protein>
<accession>A0A3M9N5W9</accession>
<reference evidence="5 6" key="1">
    <citation type="submission" date="2018-11" db="EMBL/GenBank/DDBJ databases">
        <title>Rufibacter latericius sp. nov., isolated from water in Baiyang Lake.</title>
        <authorList>
            <person name="Yang Y."/>
        </authorList>
    </citation>
    <scope>NUCLEOTIDE SEQUENCE [LARGE SCALE GENOMIC DNA]</scope>
    <source>
        <strain evidence="5 6">MCC P1</strain>
    </source>
</reference>
<dbReference type="Pfam" id="PF01345">
    <property type="entry name" value="DUF11"/>
    <property type="match status" value="8"/>
</dbReference>
<dbReference type="RefSeq" id="WP_123131389.1">
    <property type="nucleotide sequence ID" value="NZ_RJJE01000001.1"/>
</dbReference>
<dbReference type="InterPro" id="IPR028974">
    <property type="entry name" value="TSP_type-3_rpt"/>
</dbReference>
<feature type="signal peptide" evidence="2">
    <location>
        <begin position="1"/>
        <end position="21"/>
    </location>
</feature>
<evidence type="ECO:0000256" key="2">
    <source>
        <dbReference type="SAM" id="SignalP"/>
    </source>
</evidence>
<feature type="domain" description="DUF11" evidence="3">
    <location>
        <begin position="1278"/>
        <end position="1394"/>
    </location>
</feature>
<name>A0A3M9N5W9_9BACT</name>
<evidence type="ECO:0000313" key="6">
    <source>
        <dbReference type="Proteomes" id="UP000271010"/>
    </source>
</evidence>
<evidence type="ECO:0000259" key="3">
    <source>
        <dbReference type="Pfam" id="PF01345"/>
    </source>
</evidence>
<dbReference type="PANTHER" id="PTHR34819:SF3">
    <property type="entry name" value="CELL SURFACE PROTEIN"/>
    <property type="match status" value="1"/>
</dbReference>
<feature type="domain" description="DUF11" evidence="3">
    <location>
        <begin position="771"/>
        <end position="886"/>
    </location>
</feature>
<dbReference type="InterPro" id="IPR001434">
    <property type="entry name" value="OmcB-like_DUF11"/>
</dbReference>
<feature type="region of interest" description="Disordered" evidence="1">
    <location>
        <begin position="1811"/>
        <end position="1834"/>
    </location>
</feature>
<feature type="domain" description="DUF11" evidence="3">
    <location>
        <begin position="893"/>
        <end position="1013"/>
    </location>
</feature>
<dbReference type="GO" id="GO:0005509">
    <property type="term" value="F:calcium ion binding"/>
    <property type="evidence" value="ECO:0007669"/>
    <property type="project" value="InterPro"/>
</dbReference>
<feature type="domain" description="DUF11" evidence="3">
    <location>
        <begin position="650"/>
        <end position="764"/>
    </location>
</feature>
<dbReference type="SUPFAM" id="SSF103647">
    <property type="entry name" value="TSP type-3 repeat"/>
    <property type="match status" value="1"/>
</dbReference>
<feature type="domain" description="DUF11" evidence="3">
    <location>
        <begin position="1170"/>
        <end position="1268"/>
    </location>
</feature>
<proteinExistence type="predicted"/>
<dbReference type="PANTHER" id="PTHR34819">
    <property type="entry name" value="LARGE CYSTEINE-RICH PERIPLASMIC PROTEIN OMCB"/>
    <property type="match status" value="1"/>
</dbReference>
<feature type="chain" id="PRO_5018111823" evidence="2">
    <location>
        <begin position="22"/>
        <end position="2128"/>
    </location>
</feature>
<evidence type="ECO:0000256" key="1">
    <source>
        <dbReference type="SAM" id="MobiDB-lite"/>
    </source>
</evidence>
<feature type="domain" description="DUF11" evidence="3">
    <location>
        <begin position="530"/>
        <end position="643"/>
    </location>
</feature>
<dbReference type="Pfam" id="PF18962">
    <property type="entry name" value="Por_Secre_tail"/>
    <property type="match status" value="1"/>
</dbReference>
<feature type="domain" description="Secretion system C-terminal sorting" evidence="4">
    <location>
        <begin position="2055"/>
        <end position="2121"/>
    </location>
</feature>
<dbReference type="Gene3D" id="2.60.40.10">
    <property type="entry name" value="Immunoglobulins"/>
    <property type="match status" value="4"/>
</dbReference>
<dbReference type="InterPro" id="IPR051172">
    <property type="entry name" value="Chlamydia_OmcB"/>
</dbReference>
<dbReference type="EMBL" id="RJJE01000001">
    <property type="protein sequence ID" value="RNI33201.1"/>
    <property type="molecule type" value="Genomic_DNA"/>
</dbReference>
<organism evidence="5 6">
    <name type="scientific">Rufibacter immobilis</name>
    <dbReference type="NCBI Taxonomy" id="1348778"/>
    <lineage>
        <taxon>Bacteria</taxon>
        <taxon>Pseudomonadati</taxon>
        <taxon>Bacteroidota</taxon>
        <taxon>Cytophagia</taxon>
        <taxon>Cytophagales</taxon>
        <taxon>Hymenobacteraceae</taxon>
        <taxon>Rufibacter</taxon>
    </lineage>
</organism>